<dbReference type="Pfam" id="PF13041">
    <property type="entry name" value="PPR_2"/>
    <property type="match status" value="2"/>
</dbReference>
<dbReference type="EMBL" id="JAPFFJ010000016">
    <property type="protein sequence ID" value="KAJ6408584.1"/>
    <property type="molecule type" value="Genomic_DNA"/>
</dbReference>
<feature type="repeat" description="PPR" evidence="2">
    <location>
        <begin position="34"/>
        <end position="68"/>
    </location>
</feature>
<dbReference type="Pfam" id="PF20431">
    <property type="entry name" value="E_motif"/>
    <property type="match status" value="1"/>
</dbReference>
<dbReference type="Gene3D" id="1.25.40.10">
    <property type="entry name" value="Tetratricopeptide repeat domain"/>
    <property type="match status" value="3"/>
</dbReference>
<reference evidence="3 4" key="1">
    <citation type="journal article" date="2023" name="Int. J. Mol. Sci.">
        <title>De Novo Assembly and Annotation of 11 Diverse Shrub Willow (Salix) Genomes Reveals Novel Gene Organization in Sex-Linked Regions.</title>
        <authorList>
            <person name="Hyden B."/>
            <person name="Feng K."/>
            <person name="Yates T.B."/>
            <person name="Jawdy S."/>
            <person name="Cereghino C."/>
            <person name="Smart L.B."/>
            <person name="Muchero W."/>
        </authorList>
    </citation>
    <scope>NUCLEOTIDE SEQUENCE [LARGE SCALE GENOMIC DNA]</scope>
    <source>
        <tissue evidence="3">Shoot tip</tissue>
    </source>
</reference>
<accession>A0AAD6NXE7</accession>
<evidence type="ECO:0008006" key="5">
    <source>
        <dbReference type="Google" id="ProtNLM"/>
    </source>
</evidence>
<dbReference type="GO" id="GO:0009451">
    <property type="term" value="P:RNA modification"/>
    <property type="evidence" value="ECO:0007669"/>
    <property type="project" value="InterPro"/>
</dbReference>
<dbReference type="InterPro" id="IPR011990">
    <property type="entry name" value="TPR-like_helical_dom_sf"/>
</dbReference>
<evidence type="ECO:0000313" key="3">
    <source>
        <dbReference type="EMBL" id="KAJ6408584.1"/>
    </source>
</evidence>
<feature type="repeat" description="PPR" evidence="2">
    <location>
        <begin position="215"/>
        <end position="249"/>
    </location>
</feature>
<evidence type="ECO:0000313" key="4">
    <source>
        <dbReference type="Proteomes" id="UP001162972"/>
    </source>
</evidence>
<dbReference type="AlphaFoldDB" id="A0AAD6NXE7"/>
<organism evidence="3 4">
    <name type="scientific">Salix udensis</name>
    <dbReference type="NCBI Taxonomy" id="889485"/>
    <lineage>
        <taxon>Eukaryota</taxon>
        <taxon>Viridiplantae</taxon>
        <taxon>Streptophyta</taxon>
        <taxon>Embryophyta</taxon>
        <taxon>Tracheophyta</taxon>
        <taxon>Spermatophyta</taxon>
        <taxon>Magnoliopsida</taxon>
        <taxon>eudicotyledons</taxon>
        <taxon>Gunneridae</taxon>
        <taxon>Pentapetalae</taxon>
        <taxon>rosids</taxon>
        <taxon>fabids</taxon>
        <taxon>Malpighiales</taxon>
        <taxon>Salicaceae</taxon>
        <taxon>Saliceae</taxon>
        <taxon>Salix</taxon>
    </lineage>
</organism>
<dbReference type="Proteomes" id="UP001162972">
    <property type="component" value="Chromosome 6"/>
</dbReference>
<gene>
    <name evidence="3" type="ORF">OIU84_011836</name>
</gene>
<dbReference type="InterPro" id="IPR046848">
    <property type="entry name" value="E_motif"/>
</dbReference>
<dbReference type="PROSITE" id="PS51375">
    <property type="entry name" value="PPR"/>
    <property type="match status" value="2"/>
</dbReference>
<dbReference type="PANTHER" id="PTHR47926:SF452">
    <property type="entry name" value="PENTATRICOPEPTIDE REPEAT-CONTAINING PROTEIN"/>
    <property type="match status" value="1"/>
</dbReference>
<dbReference type="NCBIfam" id="TIGR00756">
    <property type="entry name" value="PPR"/>
    <property type="match status" value="2"/>
</dbReference>
<dbReference type="PANTHER" id="PTHR47926">
    <property type="entry name" value="PENTATRICOPEPTIDE REPEAT-CONTAINING PROTEIN"/>
    <property type="match status" value="1"/>
</dbReference>
<dbReference type="Pfam" id="PF01535">
    <property type="entry name" value="PPR"/>
    <property type="match status" value="1"/>
</dbReference>
<dbReference type="GO" id="GO:0003723">
    <property type="term" value="F:RNA binding"/>
    <property type="evidence" value="ECO:0007669"/>
    <property type="project" value="InterPro"/>
</dbReference>
<dbReference type="FunFam" id="1.25.40.10:FF:000090">
    <property type="entry name" value="Pentatricopeptide repeat-containing protein, chloroplastic"/>
    <property type="match status" value="1"/>
</dbReference>
<keyword evidence="4" id="KW-1185">Reference proteome</keyword>
<evidence type="ECO:0000256" key="2">
    <source>
        <dbReference type="PROSITE-ProRule" id="PRU00708"/>
    </source>
</evidence>
<proteinExistence type="predicted"/>
<dbReference type="InterPro" id="IPR046960">
    <property type="entry name" value="PPR_At4g14850-like_plant"/>
</dbReference>
<sequence length="434" mass="48934">MYSSCLSNVGCLSYFDYSKYDLVHKVFDTMRKRDVVAWNTMVSWYVKTGRYVEAIRLFRVMMKMGIKPSPVSFVNVFPAFSSAGDLKNAYVLYGMLAKMGSEYVNDLFCCELGDIHALIFSLKAVETEHTVLDDVTFLSALTAVSQLQCLDLAQQLHGFNGMDDEGLMLVHEMQNQGHGIQFEGMDGYLIDMYAKCGLIRLSQRIFERSNVNNRDQATWNAMIAGYTQHGLVEAAFVTFRQMLEKNVMPKCSCSHSGLVDDGLQIFESMEKDFKIQPSAPHYCCVTDMLGRVGRVVEAYEFVKQLGEAGHVLEIWGSLLAACRLHEYVELGEVVAKKLLEMEKIGNITGYHVLLSNIYAEEGNWVNADKVRKEMREKGLQKEVGSSWIDIGALEKPSLRTYSEYEEIVDSSWSSTSSLGSCIARRSSIINFLCL</sequence>
<dbReference type="InterPro" id="IPR002885">
    <property type="entry name" value="PPR_rpt"/>
</dbReference>
<protein>
    <recommendedName>
        <fullName evidence="5">Pentatricopeptide repeat-containing protein</fullName>
    </recommendedName>
</protein>
<evidence type="ECO:0000256" key="1">
    <source>
        <dbReference type="ARBA" id="ARBA00022737"/>
    </source>
</evidence>
<comment type="caution">
    <text evidence="3">The sequence shown here is derived from an EMBL/GenBank/DDBJ whole genome shotgun (WGS) entry which is preliminary data.</text>
</comment>
<keyword evidence="1" id="KW-0677">Repeat</keyword>
<name>A0AAD6NXE7_9ROSI</name>